<evidence type="ECO:0000256" key="25">
    <source>
        <dbReference type="ARBA" id="ARBA00049902"/>
    </source>
</evidence>
<organism evidence="30 31">
    <name type="scientific">Candidatus Coproplasma excrementigallinarum</name>
    <dbReference type="NCBI Taxonomy" id="2840747"/>
    <lineage>
        <taxon>Bacteria</taxon>
        <taxon>Bacillati</taxon>
        <taxon>Bacillota</taxon>
        <taxon>Clostridia</taxon>
        <taxon>Eubacteriales</taxon>
        <taxon>Candidatus Coproplasma</taxon>
    </lineage>
</organism>
<keyword evidence="16" id="KW-0735">Signal-anchor</keyword>
<dbReference type="GO" id="GO:0030288">
    <property type="term" value="C:outer membrane-bounded periplasmic space"/>
    <property type="evidence" value="ECO:0007669"/>
    <property type="project" value="TreeGrafter"/>
</dbReference>
<keyword evidence="17" id="KW-0573">Peptidoglycan synthesis</keyword>
<keyword evidence="15" id="KW-0133">Cell shape</keyword>
<dbReference type="AlphaFoldDB" id="A0A9D1MJF0"/>
<keyword evidence="21" id="KW-0511">Multifunctional enzyme</keyword>
<comment type="pathway">
    <text evidence="26">Glycan biosynthesis.</text>
</comment>
<comment type="similarity">
    <text evidence="5">In the N-terminal section; belongs to the glycosyltransferase 51 family.</text>
</comment>
<evidence type="ECO:0000256" key="24">
    <source>
        <dbReference type="ARBA" id="ARBA00044770"/>
    </source>
</evidence>
<evidence type="ECO:0000256" key="21">
    <source>
        <dbReference type="ARBA" id="ARBA00023268"/>
    </source>
</evidence>
<evidence type="ECO:0000256" key="23">
    <source>
        <dbReference type="ARBA" id="ARBA00034000"/>
    </source>
</evidence>
<dbReference type="GO" id="GO:0008360">
    <property type="term" value="P:regulation of cell shape"/>
    <property type="evidence" value="ECO:0007669"/>
    <property type="project" value="UniProtKB-KW"/>
</dbReference>
<evidence type="ECO:0000313" key="31">
    <source>
        <dbReference type="Proteomes" id="UP000824110"/>
    </source>
</evidence>
<dbReference type="EMBL" id="DVNE01000009">
    <property type="protein sequence ID" value="HIU61212.1"/>
    <property type="molecule type" value="Genomic_DNA"/>
</dbReference>
<keyword evidence="11" id="KW-0328">Glycosyltransferase</keyword>
<comment type="catalytic activity">
    <reaction evidence="25">
        <text>[GlcNAc-(1-&gt;4)-Mur2Ac(oyl-L-Ala-gamma-D-Glu-L-Lys-D-Ala-D-Ala)](n)-di-trans,octa-cis-undecaprenyl diphosphate + beta-D-GlcNAc-(1-&gt;4)-Mur2Ac(oyl-L-Ala-gamma-D-Glu-L-Lys-D-Ala-D-Ala)-di-trans,octa-cis-undecaprenyl diphosphate = [GlcNAc-(1-&gt;4)-Mur2Ac(oyl-L-Ala-gamma-D-Glu-L-Lys-D-Ala-D-Ala)](n+1)-di-trans,octa-cis-undecaprenyl diphosphate + di-trans,octa-cis-undecaprenyl diphosphate + H(+)</text>
        <dbReference type="Rhea" id="RHEA:23708"/>
        <dbReference type="Rhea" id="RHEA-COMP:9602"/>
        <dbReference type="Rhea" id="RHEA-COMP:9603"/>
        <dbReference type="ChEBI" id="CHEBI:15378"/>
        <dbReference type="ChEBI" id="CHEBI:58405"/>
        <dbReference type="ChEBI" id="CHEBI:60033"/>
        <dbReference type="ChEBI" id="CHEBI:78435"/>
        <dbReference type="EC" id="2.4.99.28"/>
    </reaction>
</comment>
<comment type="similarity">
    <text evidence="4">In the C-terminal section; belongs to the transpeptidase family.</text>
</comment>
<dbReference type="Proteomes" id="UP000824110">
    <property type="component" value="Unassembled WGS sequence"/>
</dbReference>
<comment type="subcellular location">
    <subcellularLocation>
        <location evidence="2">Cell membrane</location>
        <topology evidence="2">Single-pass type II membrane protein</topology>
    </subcellularLocation>
</comment>
<dbReference type="SUPFAM" id="SSF56601">
    <property type="entry name" value="beta-lactamase/transpeptidase-like"/>
    <property type="match status" value="1"/>
</dbReference>
<evidence type="ECO:0000256" key="16">
    <source>
        <dbReference type="ARBA" id="ARBA00022968"/>
    </source>
</evidence>
<protein>
    <recommendedName>
        <fullName evidence="7">Penicillin-binding protein 1A</fullName>
        <ecNumber evidence="24">2.4.99.28</ecNumber>
        <ecNumber evidence="6">3.4.16.4</ecNumber>
    </recommendedName>
</protein>
<dbReference type="Gene3D" id="1.10.3810.10">
    <property type="entry name" value="Biosynthetic peptidoglycan transglycosylase-like"/>
    <property type="match status" value="1"/>
</dbReference>
<dbReference type="Pfam" id="PF00912">
    <property type="entry name" value="Transgly"/>
    <property type="match status" value="1"/>
</dbReference>
<dbReference type="GO" id="GO:0008658">
    <property type="term" value="F:penicillin binding"/>
    <property type="evidence" value="ECO:0007669"/>
    <property type="project" value="InterPro"/>
</dbReference>
<feature type="signal peptide" evidence="27">
    <location>
        <begin position="1"/>
        <end position="24"/>
    </location>
</feature>
<accession>A0A9D1MJF0</accession>
<feature type="domain" description="Penicillin-binding protein transpeptidase" evidence="28">
    <location>
        <begin position="319"/>
        <end position="525"/>
    </location>
</feature>
<evidence type="ECO:0000256" key="8">
    <source>
        <dbReference type="ARBA" id="ARBA00022475"/>
    </source>
</evidence>
<evidence type="ECO:0000256" key="2">
    <source>
        <dbReference type="ARBA" id="ARBA00004401"/>
    </source>
</evidence>
<dbReference type="PANTHER" id="PTHR32282:SF11">
    <property type="entry name" value="PENICILLIN-BINDING PROTEIN 1B"/>
    <property type="match status" value="1"/>
</dbReference>
<comment type="function">
    <text evidence="1">Cell wall formation. Synthesis of cross-linked peptidoglycan from the lipid intermediates. The enzyme has a penicillin-insensitive transglycosylase N-terminal domain (formation of linear glycan strands) and a penicillin-sensitive transpeptidase C-terminal domain (cross-linking of the peptide subunits).</text>
</comment>
<dbReference type="InterPro" id="IPR036950">
    <property type="entry name" value="PBP_transglycosylase"/>
</dbReference>
<keyword evidence="10" id="KW-0645">Protease</keyword>
<proteinExistence type="inferred from homology"/>
<evidence type="ECO:0000256" key="27">
    <source>
        <dbReference type="SAM" id="SignalP"/>
    </source>
</evidence>
<dbReference type="Pfam" id="PF00905">
    <property type="entry name" value="Transpeptidase"/>
    <property type="match status" value="1"/>
</dbReference>
<dbReference type="SUPFAM" id="SSF53955">
    <property type="entry name" value="Lysozyme-like"/>
    <property type="match status" value="1"/>
</dbReference>
<keyword evidence="8" id="KW-1003">Cell membrane</keyword>
<keyword evidence="9" id="KW-0121">Carboxypeptidase</keyword>
<feature type="domain" description="Glycosyl transferase family 51" evidence="29">
    <location>
        <begin position="54"/>
        <end position="230"/>
    </location>
</feature>
<dbReference type="GO" id="GO:0008955">
    <property type="term" value="F:peptidoglycan glycosyltransferase activity"/>
    <property type="evidence" value="ECO:0007669"/>
    <property type="project" value="UniProtKB-EC"/>
</dbReference>
<dbReference type="GO" id="GO:0009252">
    <property type="term" value="P:peptidoglycan biosynthetic process"/>
    <property type="evidence" value="ECO:0007669"/>
    <property type="project" value="UniProtKB-KW"/>
</dbReference>
<keyword evidence="13" id="KW-0812">Transmembrane</keyword>
<dbReference type="FunFam" id="1.10.3810.10:FF:000001">
    <property type="entry name" value="Penicillin-binding protein 1A"/>
    <property type="match status" value="1"/>
</dbReference>
<evidence type="ECO:0000256" key="9">
    <source>
        <dbReference type="ARBA" id="ARBA00022645"/>
    </source>
</evidence>
<evidence type="ECO:0000256" key="5">
    <source>
        <dbReference type="ARBA" id="ARBA00007739"/>
    </source>
</evidence>
<evidence type="ECO:0000256" key="4">
    <source>
        <dbReference type="ARBA" id="ARBA00007090"/>
    </source>
</evidence>
<name>A0A9D1MJF0_9FIRM</name>
<dbReference type="Gene3D" id="3.40.710.10">
    <property type="entry name" value="DD-peptidase/beta-lactamase superfamily"/>
    <property type="match status" value="1"/>
</dbReference>
<keyword evidence="22" id="KW-0961">Cell wall biogenesis/degradation</keyword>
<dbReference type="GO" id="GO:0046677">
    <property type="term" value="P:response to antibiotic"/>
    <property type="evidence" value="ECO:0007669"/>
    <property type="project" value="UniProtKB-KW"/>
</dbReference>
<evidence type="ECO:0000256" key="19">
    <source>
        <dbReference type="ARBA" id="ARBA00023136"/>
    </source>
</evidence>
<keyword evidence="19" id="KW-0472">Membrane</keyword>
<evidence type="ECO:0000256" key="12">
    <source>
        <dbReference type="ARBA" id="ARBA00022679"/>
    </source>
</evidence>
<evidence type="ECO:0000259" key="29">
    <source>
        <dbReference type="Pfam" id="PF00912"/>
    </source>
</evidence>
<reference evidence="30" key="2">
    <citation type="journal article" date="2021" name="PeerJ">
        <title>Extensive microbial diversity within the chicken gut microbiome revealed by metagenomics and culture.</title>
        <authorList>
            <person name="Gilroy R."/>
            <person name="Ravi A."/>
            <person name="Getino M."/>
            <person name="Pursley I."/>
            <person name="Horton D.L."/>
            <person name="Alikhan N.F."/>
            <person name="Baker D."/>
            <person name="Gharbi K."/>
            <person name="Hall N."/>
            <person name="Watson M."/>
            <person name="Adriaenssens E.M."/>
            <person name="Foster-Nyarko E."/>
            <person name="Jarju S."/>
            <person name="Secka A."/>
            <person name="Antonio M."/>
            <person name="Oren A."/>
            <person name="Chaudhuri R.R."/>
            <person name="La Ragione R."/>
            <person name="Hildebrand F."/>
            <person name="Pallen M.J."/>
        </authorList>
    </citation>
    <scope>NUCLEOTIDE SEQUENCE</scope>
    <source>
        <strain evidence="30">CHK195-12923</strain>
    </source>
</reference>
<keyword evidence="20" id="KW-0046">Antibiotic resistance</keyword>
<evidence type="ECO:0000256" key="22">
    <source>
        <dbReference type="ARBA" id="ARBA00023316"/>
    </source>
</evidence>
<evidence type="ECO:0000256" key="15">
    <source>
        <dbReference type="ARBA" id="ARBA00022960"/>
    </source>
</evidence>
<dbReference type="EC" id="2.4.99.28" evidence="24"/>
<sequence length="738" mass="81996">MKKAFKVVLVLSAIALTAVIAVFAAYLAITKDAKLDESKLTDYGRCITVCDKDGKEITNASLSAKRKSVRLADLKDYTVNAFIASEDRMFYKHSGLNYKRMVKALITNIGSRSFRQGASTISQQLIKNTHLTGDKTISRKLKEIKLTRALEKKYSKDEILEMYLNTIYFGHNCYGLESAAQFYFGTTANNLDLAESATLAGLLSSPNNYSPFKDGEKCLERRNIVLGAMKNCGFIEKSEYDAAVKSSLPQQVGHRAGGNSDYLSAVFEELENIFPAADLVTEGCKIITFMDANLQKIVETKTETDAACIVTSVDGGVKAYRSDIGRARRQPGSIIKPLLVYAPAIEEKLISPATKIADEPINFGGYCPENHDKKYHGYITAEEALAKSYNIPAVKTLNSLTIDKAEKYAHRLGIKLEDEEKNLSLALGGMKYGTDLQKLCEMYRAFPRGGNYTATRFIKEIKLNNGKTIYRSQKREQGAFSQGTASLINGMLEKSVEYGTAKKLAGKNYDLAAKTGTCGTEKGNTDAYCICYTGEDCLAVWLGSAENKPLNVTGGKDCTKFASDILNELYKDHNPLPLEKNKGTDDILIDRAEYNDKGRFVLAEDIAPKISTKQIKVLSGNIPKERSARFSSPEIKKPTISTKNGTVFIKLCHAEYYAYSIKRKNDTNEEIIYDGVWKECIEDKVDSGKYIYTVTPYYLYQGRKFYGKEVTLPAISLEGSLSPQSETPDIAKRDWFNE</sequence>
<comment type="pathway">
    <text evidence="3">Cell wall biogenesis; peptidoglycan biosynthesis.</text>
</comment>
<keyword evidence="27" id="KW-0732">Signal</keyword>
<keyword evidence="14" id="KW-0378">Hydrolase</keyword>
<comment type="caution">
    <text evidence="30">The sequence shown here is derived from an EMBL/GenBank/DDBJ whole genome shotgun (WGS) entry which is preliminary data.</text>
</comment>
<dbReference type="GO" id="GO:0009002">
    <property type="term" value="F:serine-type D-Ala-D-Ala carboxypeptidase activity"/>
    <property type="evidence" value="ECO:0007669"/>
    <property type="project" value="UniProtKB-EC"/>
</dbReference>
<evidence type="ECO:0000256" key="26">
    <source>
        <dbReference type="ARBA" id="ARBA00060592"/>
    </source>
</evidence>
<dbReference type="EC" id="3.4.16.4" evidence="6"/>
<keyword evidence="12" id="KW-0808">Transferase</keyword>
<dbReference type="GO" id="GO:0071555">
    <property type="term" value="P:cell wall organization"/>
    <property type="evidence" value="ECO:0007669"/>
    <property type="project" value="UniProtKB-KW"/>
</dbReference>
<keyword evidence="18" id="KW-1133">Transmembrane helix</keyword>
<dbReference type="InterPro" id="IPR001460">
    <property type="entry name" value="PCN-bd_Tpept"/>
</dbReference>
<evidence type="ECO:0000256" key="7">
    <source>
        <dbReference type="ARBA" id="ARBA00018638"/>
    </source>
</evidence>
<evidence type="ECO:0000256" key="6">
    <source>
        <dbReference type="ARBA" id="ARBA00012448"/>
    </source>
</evidence>
<dbReference type="GO" id="GO:0005886">
    <property type="term" value="C:plasma membrane"/>
    <property type="evidence" value="ECO:0007669"/>
    <property type="project" value="UniProtKB-SubCell"/>
</dbReference>
<feature type="chain" id="PRO_5039205569" description="Penicillin-binding protein 1A" evidence="27">
    <location>
        <begin position="25"/>
        <end position="738"/>
    </location>
</feature>
<gene>
    <name evidence="30" type="ORF">IAB69_00990</name>
</gene>
<evidence type="ECO:0000256" key="18">
    <source>
        <dbReference type="ARBA" id="ARBA00022989"/>
    </source>
</evidence>
<dbReference type="InterPro" id="IPR023346">
    <property type="entry name" value="Lysozyme-like_dom_sf"/>
</dbReference>
<evidence type="ECO:0000256" key="17">
    <source>
        <dbReference type="ARBA" id="ARBA00022984"/>
    </source>
</evidence>
<dbReference type="InterPro" id="IPR012338">
    <property type="entry name" value="Beta-lactam/transpept-like"/>
</dbReference>
<evidence type="ECO:0000259" key="28">
    <source>
        <dbReference type="Pfam" id="PF00905"/>
    </source>
</evidence>
<evidence type="ECO:0000256" key="20">
    <source>
        <dbReference type="ARBA" id="ARBA00023251"/>
    </source>
</evidence>
<comment type="catalytic activity">
    <reaction evidence="23">
        <text>Preferential cleavage: (Ac)2-L-Lys-D-Ala-|-D-Ala. Also transpeptidation of peptidyl-alanyl moieties that are N-acyl substituents of D-alanine.</text>
        <dbReference type="EC" id="3.4.16.4"/>
    </reaction>
</comment>
<evidence type="ECO:0000256" key="10">
    <source>
        <dbReference type="ARBA" id="ARBA00022670"/>
    </source>
</evidence>
<evidence type="ECO:0000313" key="30">
    <source>
        <dbReference type="EMBL" id="HIU61212.1"/>
    </source>
</evidence>
<reference evidence="30" key="1">
    <citation type="submission" date="2020-10" db="EMBL/GenBank/DDBJ databases">
        <authorList>
            <person name="Gilroy R."/>
        </authorList>
    </citation>
    <scope>NUCLEOTIDE SEQUENCE</scope>
    <source>
        <strain evidence="30">CHK195-12923</strain>
    </source>
</reference>
<dbReference type="InterPro" id="IPR001264">
    <property type="entry name" value="Glyco_trans_51"/>
</dbReference>
<evidence type="ECO:0000256" key="3">
    <source>
        <dbReference type="ARBA" id="ARBA00004752"/>
    </source>
</evidence>
<dbReference type="InterPro" id="IPR050396">
    <property type="entry name" value="Glycosyltr_51/Transpeptidase"/>
</dbReference>
<evidence type="ECO:0000256" key="1">
    <source>
        <dbReference type="ARBA" id="ARBA00002624"/>
    </source>
</evidence>
<dbReference type="GO" id="GO:0006508">
    <property type="term" value="P:proteolysis"/>
    <property type="evidence" value="ECO:0007669"/>
    <property type="project" value="UniProtKB-KW"/>
</dbReference>
<dbReference type="PANTHER" id="PTHR32282">
    <property type="entry name" value="BINDING PROTEIN TRANSPEPTIDASE, PUTATIVE-RELATED"/>
    <property type="match status" value="1"/>
</dbReference>
<evidence type="ECO:0000256" key="13">
    <source>
        <dbReference type="ARBA" id="ARBA00022692"/>
    </source>
</evidence>
<evidence type="ECO:0000256" key="11">
    <source>
        <dbReference type="ARBA" id="ARBA00022676"/>
    </source>
</evidence>
<evidence type="ECO:0000256" key="14">
    <source>
        <dbReference type="ARBA" id="ARBA00022801"/>
    </source>
</evidence>